<keyword evidence="1" id="KW-0812">Transmembrane</keyword>
<name>A0A3A1U0Z8_9MICO</name>
<feature type="transmembrane region" description="Helical" evidence="1">
    <location>
        <begin position="84"/>
        <end position="104"/>
    </location>
</feature>
<protein>
    <submittedName>
        <fullName evidence="3">DUF2510 domain-containing protein</fullName>
    </submittedName>
</protein>
<proteinExistence type="predicted"/>
<dbReference type="InterPro" id="IPR018929">
    <property type="entry name" value="DUF2510"/>
</dbReference>
<evidence type="ECO:0000313" key="4">
    <source>
        <dbReference type="Proteomes" id="UP000265742"/>
    </source>
</evidence>
<gene>
    <name evidence="3" type="ORF">D1781_11630</name>
</gene>
<keyword evidence="4" id="KW-1185">Reference proteome</keyword>
<evidence type="ECO:0000259" key="2">
    <source>
        <dbReference type="Pfam" id="PF10708"/>
    </source>
</evidence>
<keyword evidence="1" id="KW-0472">Membrane</keyword>
<dbReference type="RefSeq" id="WP_119482436.1">
    <property type="nucleotide sequence ID" value="NZ_QXTG01000002.1"/>
</dbReference>
<evidence type="ECO:0000313" key="3">
    <source>
        <dbReference type="EMBL" id="RIX28126.1"/>
    </source>
</evidence>
<dbReference type="Pfam" id="PF10708">
    <property type="entry name" value="DUF2510"/>
    <property type="match status" value="1"/>
</dbReference>
<keyword evidence="1" id="KW-1133">Transmembrane helix</keyword>
<sequence>MTDPTAPPPGFYSDASGRRRWWDGARWTDHFVDPGGVARGGQLSDAERSAILERAVARYVEHGYAVEYNTGTRAVVAKRQRVNFLLNIALVLITGGFWLIVLAVRLTNWPKDRAVLTVDAAGELRGEFSS</sequence>
<comment type="caution">
    <text evidence="3">The sequence shown here is derived from an EMBL/GenBank/DDBJ whole genome shotgun (WGS) entry which is preliminary data.</text>
</comment>
<reference evidence="4" key="1">
    <citation type="submission" date="2018-09" db="EMBL/GenBank/DDBJ databases">
        <authorList>
            <person name="Kim I."/>
        </authorList>
    </citation>
    <scope>NUCLEOTIDE SEQUENCE [LARGE SCALE GENOMIC DNA]</scope>
    <source>
        <strain evidence="4">DD4a</strain>
    </source>
</reference>
<accession>A0A3A1U0Z8</accession>
<dbReference type="AlphaFoldDB" id="A0A3A1U0Z8"/>
<dbReference type="EMBL" id="QXTG01000002">
    <property type="protein sequence ID" value="RIX28126.1"/>
    <property type="molecule type" value="Genomic_DNA"/>
</dbReference>
<dbReference type="Proteomes" id="UP000265742">
    <property type="component" value="Unassembled WGS sequence"/>
</dbReference>
<feature type="domain" description="DUF2510" evidence="2">
    <location>
        <begin position="9"/>
        <end position="35"/>
    </location>
</feature>
<dbReference type="OrthoDB" id="5065474at2"/>
<organism evidence="3 4">
    <name type="scientific">Amnibacterium setariae</name>
    <dbReference type="NCBI Taxonomy" id="2306585"/>
    <lineage>
        <taxon>Bacteria</taxon>
        <taxon>Bacillati</taxon>
        <taxon>Actinomycetota</taxon>
        <taxon>Actinomycetes</taxon>
        <taxon>Micrococcales</taxon>
        <taxon>Microbacteriaceae</taxon>
        <taxon>Amnibacterium</taxon>
    </lineage>
</organism>
<evidence type="ECO:0000256" key="1">
    <source>
        <dbReference type="SAM" id="Phobius"/>
    </source>
</evidence>